<keyword evidence="2" id="KW-1133">Transmembrane helix</keyword>
<keyword evidence="2" id="KW-0472">Membrane</keyword>
<feature type="transmembrane region" description="Helical" evidence="2">
    <location>
        <begin position="155"/>
        <end position="174"/>
    </location>
</feature>
<dbReference type="Proteomes" id="UP000001064">
    <property type="component" value="Unassembled WGS sequence"/>
</dbReference>
<keyword evidence="2" id="KW-0812">Transmembrane</keyword>
<dbReference type="EMBL" id="GL871324">
    <property type="protein sequence ID" value="EGC30495.1"/>
    <property type="molecule type" value="Genomic_DNA"/>
</dbReference>
<dbReference type="OrthoDB" id="10544279at2759"/>
<evidence type="ECO:0000313" key="4">
    <source>
        <dbReference type="Proteomes" id="UP000001064"/>
    </source>
</evidence>
<name>F0ZZX4_DICPU</name>
<keyword evidence="4" id="KW-1185">Reference proteome</keyword>
<evidence type="ECO:0000256" key="2">
    <source>
        <dbReference type="SAM" id="Phobius"/>
    </source>
</evidence>
<dbReference type="OMA" id="YPRIHIN"/>
<accession>F0ZZX4</accession>
<protein>
    <recommendedName>
        <fullName evidence="5">Transmembrane protein</fullName>
    </recommendedName>
</protein>
<evidence type="ECO:0000256" key="1">
    <source>
        <dbReference type="SAM" id="MobiDB-lite"/>
    </source>
</evidence>
<dbReference type="GeneID" id="10510364"/>
<feature type="transmembrane region" description="Helical" evidence="2">
    <location>
        <begin position="186"/>
        <end position="205"/>
    </location>
</feature>
<dbReference type="InParanoid" id="F0ZZX4"/>
<sequence>MDNKIGKNEVGEKSYIFTTNDIPYRNDNMNFIIKPQLQEFYQQQYMAAQQNSPPPHPYDPLPTQNLPNNSGFKQPLQQNNTFQTTQQQPHHLINILDPFIKDKITLKKRKDGLFASDTALESVIPPSIIPASRLYCILGEINHFYEREFFIYDRLIIFTSVLMVFSLFIAALFINSGDDGLSPQFLVPISMTMVFFIFYCVSAFCRYYSCPKHMNEFCSSLSNRYGNLTFKYFKGDWNRQEKIKIEYPRIHINPIVYVYVNENNN</sequence>
<organism evidence="3 4">
    <name type="scientific">Dictyostelium purpureum</name>
    <name type="common">Slime mold</name>
    <dbReference type="NCBI Taxonomy" id="5786"/>
    <lineage>
        <taxon>Eukaryota</taxon>
        <taxon>Amoebozoa</taxon>
        <taxon>Evosea</taxon>
        <taxon>Eumycetozoa</taxon>
        <taxon>Dictyostelia</taxon>
        <taxon>Dictyosteliales</taxon>
        <taxon>Dictyosteliaceae</taxon>
        <taxon>Dictyostelium</taxon>
    </lineage>
</organism>
<gene>
    <name evidence="3" type="ORF">DICPUDRAFT_157758</name>
</gene>
<feature type="region of interest" description="Disordered" evidence="1">
    <location>
        <begin position="46"/>
        <end position="76"/>
    </location>
</feature>
<proteinExistence type="predicted"/>
<feature type="compositionally biased region" description="Polar residues" evidence="1">
    <location>
        <begin position="62"/>
        <end position="72"/>
    </location>
</feature>
<evidence type="ECO:0000313" key="3">
    <source>
        <dbReference type="EMBL" id="EGC30495.1"/>
    </source>
</evidence>
<dbReference type="KEGG" id="dpp:DICPUDRAFT_157758"/>
<dbReference type="VEuPathDB" id="AmoebaDB:DICPUDRAFT_157758"/>
<dbReference type="AlphaFoldDB" id="F0ZZX4"/>
<reference evidence="4" key="1">
    <citation type="journal article" date="2011" name="Genome Biol.">
        <title>Comparative genomics of the social amoebae Dictyostelium discoideum and Dictyostelium purpureum.</title>
        <authorList>
            <consortium name="US DOE Joint Genome Institute (JGI-PGF)"/>
            <person name="Sucgang R."/>
            <person name="Kuo A."/>
            <person name="Tian X."/>
            <person name="Salerno W."/>
            <person name="Parikh A."/>
            <person name="Feasley C.L."/>
            <person name="Dalin E."/>
            <person name="Tu H."/>
            <person name="Huang E."/>
            <person name="Barry K."/>
            <person name="Lindquist E."/>
            <person name="Shapiro H."/>
            <person name="Bruce D."/>
            <person name="Schmutz J."/>
            <person name="Salamov A."/>
            <person name="Fey P."/>
            <person name="Gaudet P."/>
            <person name="Anjard C."/>
            <person name="Babu M.M."/>
            <person name="Basu S."/>
            <person name="Bushmanova Y."/>
            <person name="van der Wel H."/>
            <person name="Katoh-Kurasawa M."/>
            <person name="Dinh C."/>
            <person name="Coutinho P.M."/>
            <person name="Saito T."/>
            <person name="Elias M."/>
            <person name="Schaap P."/>
            <person name="Kay R.R."/>
            <person name="Henrissat B."/>
            <person name="Eichinger L."/>
            <person name="Rivero F."/>
            <person name="Putnam N.H."/>
            <person name="West C.M."/>
            <person name="Loomis W.F."/>
            <person name="Chisholm R.L."/>
            <person name="Shaulsky G."/>
            <person name="Strassmann J.E."/>
            <person name="Queller D.C."/>
            <person name="Kuspa A."/>
            <person name="Grigoriev I.V."/>
        </authorList>
    </citation>
    <scope>NUCLEOTIDE SEQUENCE [LARGE SCALE GENOMIC DNA]</scope>
    <source>
        <strain evidence="4">QSDP1</strain>
    </source>
</reference>
<dbReference type="eggNOG" id="ENOG502RHNP">
    <property type="taxonomic scope" value="Eukaryota"/>
</dbReference>
<dbReference type="RefSeq" id="XP_003292968.1">
    <property type="nucleotide sequence ID" value="XM_003292920.1"/>
</dbReference>
<evidence type="ECO:0008006" key="5">
    <source>
        <dbReference type="Google" id="ProtNLM"/>
    </source>
</evidence>
<dbReference type="FunCoup" id="F0ZZX4">
    <property type="interactions" value="937"/>
</dbReference>